<organism evidence="1 2">
    <name type="scientific">Ixodes persulcatus</name>
    <name type="common">Taiga tick</name>
    <dbReference type="NCBI Taxonomy" id="34615"/>
    <lineage>
        <taxon>Eukaryota</taxon>
        <taxon>Metazoa</taxon>
        <taxon>Ecdysozoa</taxon>
        <taxon>Arthropoda</taxon>
        <taxon>Chelicerata</taxon>
        <taxon>Arachnida</taxon>
        <taxon>Acari</taxon>
        <taxon>Parasitiformes</taxon>
        <taxon>Ixodida</taxon>
        <taxon>Ixodoidea</taxon>
        <taxon>Ixodidae</taxon>
        <taxon>Ixodinae</taxon>
        <taxon>Ixodes</taxon>
    </lineage>
</organism>
<name>A0AC60QBS5_IXOPE</name>
<sequence>MWWIRSLKKYSSIVLTIIVQWDWLSIVCAKKRWSNHLNSGVMKMMAIASVCSFCSQWFPLNDPELLKARMEKLPCRDWKIRRWSKLCSQHFADNCLYQLNNKTYLRQGSVPTVFSSPASKTKRSPRKRSRSQSDEAFLLCQRPKHRHRSHPPERQPGSTTDQPTQREAQAATGSGSSVELVSSPSQATTSETPPEAVFMRRNTSSGDHLYAAVSPRLQRVLATSRHKLQKARKLLKQAKKKINRKTARIRKLNTLLRELRTRLPKPAVDILDNTFTNTMRNLVLKRVRHNKNACTEDVRKFALTLHFYSAKAYSFLRKLVKLPHPSTLRKWAAVIDARPGFTQQSFDKVEQEAQKGPLFVSLMVDEMGIKRQPDWDGKEVVGYCDLGHGIIRNDCVTFAKHALVFLAVAVNRNWKIPLGYSLIDGLDGNARANLVREYIIKLKDAGAKCISVTCDGTNCNITMLTALGVRFAQPMKSWFAHPSDPNSRVHAVLDACHMLKLMRNLLAEKGCIRDGAGIVVAWRYLAALDNLQQQEGLHAANKLRKQHIDFERQKMKVSLAAQTLSRSVSCASLFCKEKGIQGFEGAEATAKFAAAVDDIFDLTDSCHPLGRGSKCPIRASNQVTILERIEQASRYLRALKDVTVKPLSQGARKTPVLGFLLVLDSIKGLAEDLVWSPSPALRCLLTRKLSQDHLELFFATARNRTGNNNNPTALEFRSAYRKCLLGNVLPSTCGNSQVDGTEMLLVSSSAQHQQDQRRAEDARGEEASSIVSYKPLSEFAECVVEYIAGNVAVNFAKITKCPECSKIALLTRAKCDLILIKDAGGLHSPSQDILGLCKIAEKVLRRHFDKAAKEVETGYKTCRQRQWPSSS</sequence>
<evidence type="ECO:0000313" key="1">
    <source>
        <dbReference type="EMBL" id="KAG0431410.1"/>
    </source>
</evidence>
<comment type="caution">
    <text evidence="1">The sequence shown here is derived from an EMBL/GenBank/DDBJ whole genome shotgun (WGS) entry which is preliminary data.</text>
</comment>
<reference evidence="1 2" key="1">
    <citation type="journal article" date="2020" name="Cell">
        <title>Large-Scale Comparative Analyses of Tick Genomes Elucidate Their Genetic Diversity and Vector Capacities.</title>
        <authorList>
            <consortium name="Tick Genome and Microbiome Consortium (TIGMIC)"/>
            <person name="Jia N."/>
            <person name="Wang J."/>
            <person name="Shi W."/>
            <person name="Du L."/>
            <person name="Sun Y."/>
            <person name="Zhan W."/>
            <person name="Jiang J.F."/>
            <person name="Wang Q."/>
            <person name="Zhang B."/>
            <person name="Ji P."/>
            <person name="Bell-Sakyi L."/>
            <person name="Cui X.M."/>
            <person name="Yuan T.T."/>
            <person name="Jiang B.G."/>
            <person name="Yang W.F."/>
            <person name="Lam T.T."/>
            <person name="Chang Q.C."/>
            <person name="Ding S.J."/>
            <person name="Wang X.J."/>
            <person name="Zhu J.G."/>
            <person name="Ruan X.D."/>
            <person name="Zhao L."/>
            <person name="Wei J.T."/>
            <person name="Ye R.Z."/>
            <person name="Que T.C."/>
            <person name="Du C.H."/>
            <person name="Zhou Y.H."/>
            <person name="Cheng J.X."/>
            <person name="Dai P.F."/>
            <person name="Guo W.B."/>
            <person name="Han X.H."/>
            <person name="Huang E.J."/>
            <person name="Li L.F."/>
            <person name="Wei W."/>
            <person name="Gao Y.C."/>
            <person name="Liu J.Z."/>
            <person name="Shao H.Z."/>
            <person name="Wang X."/>
            <person name="Wang C.C."/>
            <person name="Yang T.C."/>
            <person name="Huo Q.B."/>
            <person name="Li W."/>
            <person name="Chen H.Y."/>
            <person name="Chen S.E."/>
            <person name="Zhou L.G."/>
            <person name="Ni X.B."/>
            <person name="Tian J.H."/>
            <person name="Sheng Y."/>
            <person name="Liu T."/>
            <person name="Pan Y.S."/>
            <person name="Xia L.Y."/>
            <person name="Li J."/>
            <person name="Zhao F."/>
            <person name="Cao W.C."/>
        </authorList>
    </citation>
    <scope>NUCLEOTIDE SEQUENCE [LARGE SCALE GENOMIC DNA]</scope>
    <source>
        <strain evidence="1">Iper-2018</strain>
    </source>
</reference>
<protein>
    <submittedName>
        <fullName evidence="1">Uncharacterized protein</fullName>
    </submittedName>
</protein>
<accession>A0AC60QBS5</accession>
<keyword evidence="2" id="KW-1185">Reference proteome</keyword>
<proteinExistence type="predicted"/>
<gene>
    <name evidence="1" type="ORF">HPB47_021807</name>
</gene>
<dbReference type="Proteomes" id="UP000805193">
    <property type="component" value="Unassembled WGS sequence"/>
</dbReference>
<dbReference type="EMBL" id="JABSTQ010009225">
    <property type="protein sequence ID" value="KAG0431410.1"/>
    <property type="molecule type" value="Genomic_DNA"/>
</dbReference>
<evidence type="ECO:0000313" key="2">
    <source>
        <dbReference type="Proteomes" id="UP000805193"/>
    </source>
</evidence>